<name>A0A2S9XSK4_9BACT</name>
<sequence>MVDAPLRAATEALARGVTGPLRTLDPAREHATPLVEVHRRALAELEPSLAAELAAPVAEGLCALALAQLDAFPGNLFWDLDLIALAIVDQARAQGPGAAACVDDRFARMADLQRLYGRATVINFSYVHDFVYGFDWAKWVAREPAVQAEVPAPFSLTFLTYMDTRGRELIELIARDDHKYPSLPDDEARNPFPFSREPEAEVMLHRELARRGLIPVPTWSADALGLDWAARWRVPYYARRVEVAAELGLLVDGDQPRR</sequence>
<dbReference type="AlphaFoldDB" id="A0A2S9XSK4"/>
<accession>A0A2S9XSK4</accession>
<comment type="caution">
    <text evidence="1">The sequence shown here is derived from an EMBL/GenBank/DDBJ whole genome shotgun (WGS) entry which is preliminary data.</text>
</comment>
<organism evidence="1 2">
    <name type="scientific">Enhygromyxa salina</name>
    <dbReference type="NCBI Taxonomy" id="215803"/>
    <lineage>
        <taxon>Bacteria</taxon>
        <taxon>Pseudomonadati</taxon>
        <taxon>Myxococcota</taxon>
        <taxon>Polyangia</taxon>
        <taxon>Nannocystales</taxon>
        <taxon>Nannocystaceae</taxon>
        <taxon>Enhygromyxa</taxon>
    </lineage>
</organism>
<evidence type="ECO:0008006" key="3">
    <source>
        <dbReference type="Google" id="ProtNLM"/>
    </source>
</evidence>
<protein>
    <recommendedName>
        <fullName evidence="3">Ferrochelatase</fullName>
    </recommendedName>
</protein>
<evidence type="ECO:0000313" key="2">
    <source>
        <dbReference type="Proteomes" id="UP000237968"/>
    </source>
</evidence>
<keyword evidence="2" id="KW-1185">Reference proteome</keyword>
<dbReference type="EMBL" id="PVNK01000166">
    <property type="protein sequence ID" value="PRP95847.1"/>
    <property type="molecule type" value="Genomic_DNA"/>
</dbReference>
<reference evidence="1 2" key="1">
    <citation type="submission" date="2018-03" db="EMBL/GenBank/DDBJ databases">
        <title>Draft Genome Sequences of the Obligatory Marine Myxobacteria Enhygromyxa salina SWB005.</title>
        <authorList>
            <person name="Poehlein A."/>
            <person name="Moghaddam J.A."/>
            <person name="Harms H."/>
            <person name="Alanjari M."/>
            <person name="Koenig G.M."/>
            <person name="Daniel R."/>
            <person name="Schaeberle T.F."/>
        </authorList>
    </citation>
    <scope>NUCLEOTIDE SEQUENCE [LARGE SCALE GENOMIC DNA]</scope>
    <source>
        <strain evidence="1 2">SWB005</strain>
    </source>
</reference>
<dbReference type="Proteomes" id="UP000237968">
    <property type="component" value="Unassembled WGS sequence"/>
</dbReference>
<proteinExistence type="predicted"/>
<gene>
    <name evidence="1" type="ORF">ENSA5_37160</name>
</gene>
<evidence type="ECO:0000313" key="1">
    <source>
        <dbReference type="EMBL" id="PRP95847.1"/>
    </source>
</evidence>